<evidence type="ECO:0000259" key="2">
    <source>
        <dbReference type="PROSITE" id="PS51898"/>
    </source>
</evidence>
<keyword evidence="1" id="KW-0233">DNA recombination</keyword>
<evidence type="ECO:0000313" key="3">
    <source>
        <dbReference type="EMBL" id="KKN36561.1"/>
    </source>
</evidence>
<dbReference type="CDD" id="cd00397">
    <property type="entry name" value="DNA_BRE_C"/>
    <property type="match status" value="1"/>
</dbReference>
<organism evidence="3">
    <name type="scientific">marine sediment metagenome</name>
    <dbReference type="NCBI Taxonomy" id="412755"/>
    <lineage>
        <taxon>unclassified sequences</taxon>
        <taxon>metagenomes</taxon>
        <taxon>ecological metagenomes</taxon>
    </lineage>
</organism>
<dbReference type="InterPro" id="IPR013762">
    <property type="entry name" value="Integrase-like_cat_sf"/>
</dbReference>
<proteinExistence type="predicted"/>
<comment type="caution">
    <text evidence="3">The sequence shown here is derived from an EMBL/GenBank/DDBJ whole genome shotgun (WGS) entry which is preliminary data.</text>
</comment>
<protein>
    <recommendedName>
        <fullName evidence="2">Tyr recombinase domain-containing protein</fullName>
    </recommendedName>
</protein>
<name>A0A0F9SHX5_9ZZZZ</name>
<dbReference type="Pfam" id="PF00589">
    <property type="entry name" value="Phage_integrase"/>
    <property type="match status" value="1"/>
</dbReference>
<dbReference type="GO" id="GO:0006310">
    <property type="term" value="P:DNA recombination"/>
    <property type="evidence" value="ECO:0007669"/>
    <property type="project" value="UniProtKB-KW"/>
</dbReference>
<dbReference type="PROSITE" id="PS51898">
    <property type="entry name" value="TYR_RECOMBINASE"/>
    <property type="match status" value="1"/>
</dbReference>
<evidence type="ECO:0000256" key="1">
    <source>
        <dbReference type="ARBA" id="ARBA00023172"/>
    </source>
</evidence>
<dbReference type="Gene3D" id="1.10.443.10">
    <property type="entry name" value="Intergrase catalytic core"/>
    <property type="match status" value="1"/>
</dbReference>
<dbReference type="SUPFAM" id="SSF56349">
    <property type="entry name" value="DNA breaking-rejoining enzymes"/>
    <property type="match status" value="1"/>
</dbReference>
<reference evidence="3" key="1">
    <citation type="journal article" date="2015" name="Nature">
        <title>Complex archaea that bridge the gap between prokaryotes and eukaryotes.</title>
        <authorList>
            <person name="Spang A."/>
            <person name="Saw J.H."/>
            <person name="Jorgensen S.L."/>
            <person name="Zaremba-Niedzwiedzka K."/>
            <person name="Martijn J."/>
            <person name="Lind A.E."/>
            <person name="van Eijk R."/>
            <person name="Schleper C."/>
            <person name="Guy L."/>
            <person name="Ettema T.J."/>
        </authorList>
    </citation>
    <scope>NUCLEOTIDE SEQUENCE</scope>
</reference>
<dbReference type="GO" id="GO:0015074">
    <property type="term" value="P:DNA integration"/>
    <property type="evidence" value="ECO:0007669"/>
    <property type="project" value="InterPro"/>
</dbReference>
<dbReference type="InterPro" id="IPR011010">
    <property type="entry name" value="DNA_brk_join_enz"/>
</dbReference>
<sequence>MTLSNFLANIYVPARLDLRPSSIEQLAVTIRLLDRHLGRPAKVAELSTQLVRQFLFVYRSHVAPATVNDKRRHLMALWRFAHEEGHCRNAPGKIATMKEPQRLPEAWTITEIEALLATCRALPGDVGSIPRRYWWAACVLTVYDTGGRIGAVRSTLTADFSCAERCLVVRSEVDKSYRDRLFWLSDQTVAAIAAIHDPHQPELFPWPYCRQYLWRFFRRQIVEPAGLQATTRGMGLFHKLRRTTLSYLAVQDLAIAQQQAGHSDPRLTLRRYVDPKIAQTRSAVDILPRPNLD</sequence>
<accession>A0A0F9SHX5</accession>
<dbReference type="InterPro" id="IPR002104">
    <property type="entry name" value="Integrase_catalytic"/>
</dbReference>
<feature type="domain" description="Tyr recombinase" evidence="2">
    <location>
        <begin position="102"/>
        <end position="285"/>
    </location>
</feature>
<dbReference type="GO" id="GO:0003677">
    <property type="term" value="F:DNA binding"/>
    <property type="evidence" value="ECO:0007669"/>
    <property type="project" value="InterPro"/>
</dbReference>
<dbReference type="AlphaFoldDB" id="A0A0F9SHX5"/>
<gene>
    <name evidence="3" type="ORF">LCGC14_0772300</name>
</gene>
<dbReference type="EMBL" id="LAZR01001957">
    <property type="protein sequence ID" value="KKN36561.1"/>
    <property type="molecule type" value="Genomic_DNA"/>
</dbReference>